<dbReference type="PANTHER" id="PTHR43270">
    <property type="entry name" value="BETA-ALA-HIS DIPEPTIDASE"/>
    <property type="match status" value="1"/>
</dbReference>
<dbReference type="EMBL" id="CP141615">
    <property type="protein sequence ID" value="WRP17596.1"/>
    <property type="molecule type" value="Genomic_DNA"/>
</dbReference>
<keyword evidence="6" id="KW-1185">Reference proteome</keyword>
<keyword evidence="1" id="KW-0645">Protease</keyword>
<keyword evidence="2" id="KW-0479">Metal-binding</keyword>
<dbReference type="SUPFAM" id="SSF53187">
    <property type="entry name" value="Zn-dependent exopeptidases"/>
    <property type="match status" value="1"/>
</dbReference>
<name>A0ABZ1BYN0_9FIRM</name>
<evidence type="ECO:0000313" key="5">
    <source>
        <dbReference type="EMBL" id="WRP17596.1"/>
    </source>
</evidence>
<dbReference type="PANTHER" id="PTHR43270:SF8">
    <property type="entry name" value="DI- AND TRIPEPTIDASE DUG2-RELATED"/>
    <property type="match status" value="1"/>
</dbReference>
<evidence type="ECO:0000256" key="1">
    <source>
        <dbReference type="ARBA" id="ARBA00022670"/>
    </source>
</evidence>
<protein>
    <submittedName>
        <fullName evidence="5">M20/M25/M40 family metallo-hydrolase</fullName>
    </submittedName>
</protein>
<dbReference type="Pfam" id="PF07687">
    <property type="entry name" value="M20_dimer"/>
    <property type="match status" value="1"/>
</dbReference>
<evidence type="ECO:0000313" key="6">
    <source>
        <dbReference type="Proteomes" id="UP001332192"/>
    </source>
</evidence>
<dbReference type="InterPro" id="IPR051458">
    <property type="entry name" value="Cyt/Met_Dipeptidase"/>
</dbReference>
<evidence type="ECO:0000256" key="2">
    <source>
        <dbReference type="ARBA" id="ARBA00022723"/>
    </source>
</evidence>
<dbReference type="Proteomes" id="UP001332192">
    <property type="component" value="Chromosome"/>
</dbReference>
<reference evidence="5 6" key="1">
    <citation type="journal article" date="2024" name="Front. Microbiol.">
        <title>Novel thermophilic genera Geochorda gen. nov. and Carboxydochorda gen. nov. from the deep terrestrial subsurface reveal the ecophysiological diversity in the class Limnochordia.</title>
        <authorList>
            <person name="Karnachuk O.V."/>
            <person name="Lukina A.P."/>
            <person name="Avakyan M.R."/>
            <person name="Kadnikov V.V."/>
            <person name="Begmatov S."/>
            <person name="Beletsky A.V."/>
            <person name="Vlasova K.G."/>
            <person name="Novikov A.A."/>
            <person name="Shcherbakova V.A."/>
            <person name="Mardanov A.V."/>
            <person name="Ravin N.V."/>
        </authorList>
    </citation>
    <scope>NUCLEOTIDE SEQUENCE [LARGE SCALE GENOMIC DNA]</scope>
    <source>
        <strain evidence="5 6">L945</strain>
    </source>
</reference>
<sequence>MNVPASSTPSSGVEKVVQHLRARFDEDLEQVRAFLRTPSVSYTGQGIQETARQVAGFIRGLGGTASVVPTAGHPIVFGRLDQQAAHTVLVYGMYDVMPADEPNWSSDPWAAEIRDLPGLGLSVIARGAVNTKGPLAAFFRAVEAYRHVAGRLPVNLLFAIEGEEEMGSRHFLPFVESHREELGAADAVLFPFFSQDEAGVPSLTLGTKGILYFELECRGGDWGGPTERGIHGSNNAWVANPVWRLVQALATLVDEEENPKVEGFLDGVTPLDPAEREILRRQVESGLMDERPFMQFEHVRRFKGGLRGVPLWERLFGQPQFNIDGLVGGYVEEGTKTLLPHRALAKLDVRTVPRMDPDAVAAAIRRHLDAHGYADIEMRVLNNYPWSKVRLDEPAVQAMVETYQTMGRTPQIWPLNPGSAPYYVFERVLGIPYVTGGLGHGGRQHSTDEYCTVQGILDFEISMVRWMDAFSRRMDERKR</sequence>
<dbReference type="Gene3D" id="3.30.70.360">
    <property type="match status" value="1"/>
</dbReference>
<evidence type="ECO:0000256" key="3">
    <source>
        <dbReference type="ARBA" id="ARBA00022801"/>
    </source>
</evidence>
<dbReference type="InterPro" id="IPR011650">
    <property type="entry name" value="Peptidase_M20_dimer"/>
</dbReference>
<proteinExistence type="predicted"/>
<feature type="domain" description="Peptidase M20 dimerisation" evidence="4">
    <location>
        <begin position="206"/>
        <end position="373"/>
    </location>
</feature>
<dbReference type="Pfam" id="PF01546">
    <property type="entry name" value="Peptidase_M20"/>
    <property type="match status" value="1"/>
</dbReference>
<evidence type="ECO:0000259" key="4">
    <source>
        <dbReference type="Pfam" id="PF07687"/>
    </source>
</evidence>
<dbReference type="Gene3D" id="3.40.630.10">
    <property type="entry name" value="Zn peptidases"/>
    <property type="match status" value="1"/>
</dbReference>
<accession>A0ABZ1BYN0</accession>
<keyword evidence="3" id="KW-0378">Hydrolase</keyword>
<gene>
    <name evidence="5" type="ORF">U7230_00835</name>
</gene>
<organism evidence="5 6">
    <name type="scientific">Carboxydichorda subterranea</name>
    <dbReference type="NCBI Taxonomy" id="3109565"/>
    <lineage>
        <taxon>Bacteria</taxon>
        <taxon>Bacillati</taxon>
        <taxon>Bacillota</taxon>
        <taxon>Limnochordia</taxon>
        <taxon>Limnochordales</taxon>
        <taxon>Geochordaceae</taxon>
        <taxon>Carboxydichorda</taxon>
    </lineage>
</organism>
<dbReference type="RefSeq" id="WP_324716866.1">
    <property type="nucleotide sequence ID" value="NZ_CP141615.1"/>
</dbReference>
<dbReference type="InterPro" id="IPR002933">
    <property type="entry name" value="Peptidase_M20"/>
</dbReference>